<protein>
    <submittedName>
        <fullName evidence="1">Uncharacterized protein</fullName>
    </submittedName>
</protein>
<accession>A0AAW0YDF1</accession>
<keyword evidence="2" id="KW-1185">Reference proteome</keyword>
<organism evidence="1 2">
    <name type="scientific">Cherax quadricarinatus</name>
    <name type="common">Australian red claw crayfish</name>
    <dbReference type="NCBI Taxonomy" id="27406"/>
    <lineage>
        <taxon>Eukaryota</taxon>
        <taxon>Metazoa</taxon>
        <taxon>Ecdysozoa</taxon>
        <taxon>Arthropoda</taxon>
        <taxon>Crustacea</taxon>
        <taxon>Multicrustacea</taxon>
        <taxon>Malacostraca</taxon>
        <taxon>Eumalacostraca</taxon>
        <taxon>Eucarida</taxon>
        <taxon>Decapoda</taxon>
        <taxon>Pleocyemata</taxon>
        <taxon>Astacidea</taxon>
        <taxon>Parastacoidea</taxon>
        <taxon>Parastacidae</taxon>
        <taxon>Cherax</taxon>
    </lineage>
</organism>
<reference evidence="1 2" key="1">
    <citation type="journal article" date="2024" name="BMC Genomics">
        <title>Genome assembly of redclaw crayfish (Cherax quadricarinatus) provides insights into its immune adaptation and hypoxia tolerance.</title>
        <authorList>
            <person name="Liu Z."/>
            <person name="Zheng J."/>
            <person name="Li H."/>
            <person name="Fang K."/>
            <person name="Wang S."/>
            <person name="He J."/>
            <person name="Zhou D."/>
            <person name="Weng S."/>
            <person name="Chi M."/>
            <person name="Gu Z."/>
            <person name="He J."/>
            <person name="Li F."/>
            <person name="Wang M."/>
        </authorList>
    </citation>
    <scope>NUCLEOTIDE SEQUENCE [LARGE SCALE GENOMIC DNA]</scope>
    <source>
        <strain evidence="1">ZL_2023a</strain>
    </source>
</reference>
<dbReference type="GO" id="GO:0006644">
    <property type="term" value="P:phospholipid metabolic process"/>
    <property type="evidence" value="ECO:0007669"/>
    <property type="project" value="InterPro"/>
</dbReference>
<dbReference type="PANTHER" id="PTHR37687:SF1">
    <property type="entry name" value="AGAP006772-PA"/>
    <property type="match status" value="1"/>
</dbReference>
<dbReference type="EMBL" id="JARKIK010000001">
    <property type="protein sequence ID" value="KAK8754592.1"/>
    <property type="molecule type" value="Genomic_DNA"/>
</dbReference>
<dbReference type="Proteomes" id="UP001445076">
    <property type="component" value="Unassembled WGS sequence"/>
</dbReference>
<dbReference type="PANTHER" id="PTHR37687">
    <property type="entry name" value="AGAP006772-PA"/>
    <property type="match status" value="1"/>
</dbReference>
<sequence>ETKRRKKSEGNMNLGRLRRDKDDLHQLFMGNTREDCPVLERILLNCVGVSDVVGDQERSFLDSCLRHEVCYMCGAGLAVSQHECDAVLSSSLEKACSRNLDCLSAAGSTFNLLSDAGRYDQDGTCTHDPCVRQFLESR</sequence>
<dbReference type="GO" id="GO:0004623">
    <property type="term" value="F:phospholipase A2 activity"/>
    <property type="evidence" value="ECO:0007669"/>
    <property type="project" value="InterPro"/>
</dbReference>
<feature type="non-terminal residue" evidence="1">
    <location>
        <position position="1"/>
    </location>
</feature>
<dbReference type="AlphaFoldDB" id="A0AAW0YDF1"/>
<dbReference type="Gene3D" id="1.20.90.10">
    <property type="entry name" value="Phospholipase A2 domain"/>
    <property type="match status" value="1"/>
</dbReference>
<dbReference type="InterPro" id="IPR038875">
    <property type="entry name" value="PLA2_conodipine-like"/>
</dbReference>
<dbReference type="InterPro" id="IPR036444">
    <property type="entry name" value="PLipase_A2_dom_sf"/>
</dbReference>
<evidence type="ECO:0000313" key="1">
    <source>
        <dbReference type="EMBL" id="KAK8754592.1"/>
    </source>
</evidence>
<proteinExistence type="predicted"/>
<evidence type="ECO:0000313" key="2">
    <source>
        <dbReference type="Proteomes" id="UP001445076"/>
    </source>
</evidence>
<comment type="caution">
    <text evidence="1">The sequence shown here is derived from an EMBL/GenBank/DDBJ whole genome shotgun (WGS) entry which is preliminary data.</text>
</comment>
<gene>
    <name evidence="1" type="ORF">OTU49_016801</name>
</gene>
<name>A0AAW0YDF1_CHEQU</name>
<dbReference type="GO" id="GO:0050482">
    <property type="term" value="P:arachidonate secretion"/>
    <property type="evidence" value="ECO:0007669"/>
    <property type="project" value="InterPro"/>
</dbReference>